<dbReference type="RefSeq" id="WP_386360369.1">
    <property type="nucleotide sequence ID" value="NZ_JBHRXZ010000002.1"/>
</dbReference>
<sequence>MSNNPAEMEILDMADEFIAVANRLLEEQGKDLGHISAAIRFAAARFSAHEAACRSGDLALDKEKAETWYTDQFNQMVRENLEQHLNAH</sequence>
<evidence type="ECO:0000313" key="2">
    <source>
        <dbReference type="Proteomes" id="UP001595630"/>
    </source>
</evidence>
<evidence type="ECO:0000313" key="1">
    <source>
        <dbReference type="EMBL" id="MFC3606375.1"/>
    </source>
</evidence>
<dbReference type="EMBL" id="JBHRXZ010000002">
    <property type="protein sequence ID" value="MFC3606375.1"/>
    <property type="molecule type" value="Genomic_DNA"/>
</dbReference>
<accession>A0ABV7T283</accession>
<proteinExistence type="predicted"/>
<organism evidence="1 2">
    <name type="scientific">Stutzerimonas tarimensis</name>
    <dbReference type="NCBI Taxonomy" id="1507735"/>
    <lineage>
        <taxon>Bacteria</taxon>
        <taxon>Pseudomonadati</taxon>
        <taxon>Pseudomonadota</taxon>
        <taxon>Gammaproteobacteria</taxon>
        <taxon>Pseudomonadales</taxon>
        <taxon>Pseudomonadaceae</taxon>
        <taxon>Stutzerimonas</taxon>
    </lineage>
</organism>
<reference evidence="2" key="1">
    <citation type="journal article" date="2019" name="Int. J. Syst. Evol. Microbiol.">
        <title>The Global Catalogue of Microorganisms (GCM) 10K type strain sequencing project: providing services to taxonomists for standard genome sequencing and annotation.</title>
        <authorList>
            <consortium name="The Broad Institute Genomics Platform"/>
            <consortium name="The Broad Institute Genome Sequencing Center for Infectious Disease"/>
            <person name="Wu L."/>
            <person name="Ma J."/>
        </authorList>
    </citation>
    <scope>NUCLEOTIDE SEQUENCE [LARGE SCALE GENOMIC DNA]</scope>
    <source>
        <strain evidence="2">KCTC 42447</strain>
    </source>
</reference>
<comment type="caution">
    <text evidence="1">The sequence shown here is derived from an EMBL/GenBank/DDBJ whole genome shotgun (WGS) entry which is preliminary data.</text>
</comment>
<dbReference type="Pfam" id="PF11342">
    <property type="entry name" value="DUF3144"/>
    <property type="match status" value="1"/>
</dbReference>
<dbReference type="InterPro" id="IPR021490">
    <property type="entry name" value="DUF3144"/>
</dbReference>
<keyword evidence="2" id="KW-1185">Reference proteome</keyword>
<dbReference type="Gene3D" id="1.10.287.3020">
    <property type="match status" value="1"/>
</dbReference>
<gene>
    <name evidence="1" type="ORF">ACFOMF_01060</name>
</gene>
<name>A0ABV7T283_9GAMM</name>
<dbReference type="Proteomes" id="UP001595630">
    <property type="component" value="Unassembled WGS sequence"/>
</dbReference>
<protein>
    <submittedName>
        <fullName evidence="1">DUF3144 domain-containing protein</fullName>
    </submittedName>
</protein>